<dbReference type="PANTHER" id="PTHR13754:SF13">
    <property type="entry name" value="METALLO-BETA-LACTAMASE SUPERFAMILY PROTEIN (AFU_ORTHOLOGUE AFUA_3G07630)"/>
    <property type="match status" value="1"/>
</dbReference>
<dbReference type="InterPro" id="IPR052926">
    <property type="entry name" value="Metallo-beta-lactamase_dom"/>
</dbReference>
<sequence>MANIIREVQTTFPGQYIYGLIGGFHLYKKSKAEVQKVAQEIKATGIEYVCTGHCTEERAYKWLKEELGSRLQKMQVGLVLDW</sequence>
<dbReference type="Gene3D" id="3.60.15.10">
    <property type="entry name" value="Ribonuclease Z/Hydroxyacylglutathione hydrolase-like"/>
    <property type="match status" value="1"/>
</dbReference>
<evidence type="ECO:0000313" key="2">
    <source>
        <dbReference type="Proteomes" id="UP000322783"/>
    </source>
</evidence>
<proteinExistence type="predicted"/>
<dbReference type="PANTHER" id="PTHR13754">
    <property type="entry name" value="METALLO-BETA-LACTAMASE SUPERFAMILY PROTEIN"/>
    <property type="match status" value="1"/>
</dbReference>
<keyword evidence="2" id="KW-1185">Reference proteome</keyword>
<dbReference type="GO" id="GO:0016740">
    <property type="term" value="F:transferase activity"/>
    <property type="evidence" value="ECO:0007669"/>
    <property type="project" value="TreeGrafter"/>
</dbReference>
<reference evidence="1 2" key="1">
    <citation type="submission" date="2019-08" db="EMBL/GenBank/DDBJ databases">
        <title>Selenomonas sp. mPRGC5 and Selenomonas sp. mPRGC8 isolated from ruminal fluid of dairy goat (Capra hircus).</title>
        <authorList>
            <person name="Poothong S."/>
            <person name="Nuengjamnong C."/>
            <person name="Tanasupawat S."/>
        </authorList>
    </citation>
    <scope>NUCLEOTIDE SEQUENCE [LARGE SCALE GENOMIC DNA]</scope>
    <source>
        <strain evidence="2">mPRGC8</strain>
    </source>
</reference>
<comment type="caution">
    <text evidence="1">The sequence shown here is derived from an EMBL/GenBank/DDBJ whole genome shotgun (WGS) entry which is preliminary data.</text>
</comment>
<dbReference type="Proteomes" id="UP000322783">
    <property type="component" value="Unassembled WGS sequence"/>
</dbReference>
<dbReference type="RefSeq" id="WP_149188574.1">
    <property type="nucleotide sequence ID" value="NZ_VTOZ01000005.1"/>
</dbReference>
<name>A0A5D6WUL4_9FIRM</name>
<evidence type="ECO:0000313" key="1">
    <source>
        <dbReference type="EMBL" id="TYZ30034.1"/>
    </source>
</evidence>
<accession>A0A5D6WUL4</accession>
<protein>
    <submittedName>
        <fullName evidence="1">Uncharacterized protein</fullName>
    </submittedName>
</protein>
<dbReference type="InterPro" id="IPR036866">
    <property type="entry name" value="RibonucZ/Hydroxyglut_hydro"/>
</dbReference>
<dbReference type="AlphaFoldDB" id="A0A5D6WUL4"/>
<organism evidence="1 2">
    <name type="scientific">Selenomonas caprae</name>
    <dbReference type="NCBI Taxonomy" id="2606905"/>
    <lineage>
        <taxon>Bacteria</taxon>
        <taxon>Bacillati</taxon>
        <taxon>Bacillota</taxon>
        <taxon>Negativicutes</taxon>
        <taxon>Selenomonadales</taxon>
        <taxon>Selenomonadaceae</taxon>
        <taxon>Selenomonas</taxon>
    </lineage>
</organism>
<gene>
    <name evidence="1" type="ORF">FZ041_03760</name>
</gene>
<dbReference type="EMBL" id="VTOZ01000005">
    <property type="protein sequence ID" value="TYZ30034.1"/>
    <property type="molecule type" value="Genomic_DNA"/>
</dbReference>